<evidence type="ECO:0000256" key="1">
    <source>
        <dbReference type="ARBA" id="ARBA00007090"/>
    </source>
</evidence>
<dbReference type="PANTHER" id="PTHR32282">
    <property type="entry name" value="BINDING PROTEIN TRANSPEPTIDASE, PUTATIVE-RELATED"/>
    <property type="match status" value="1"/>
</dbReference>
<dbReference type="Pfam" id="PF00905">
    <property type="entry name" value="Transpeptidase"/>
    <property type="match status" value="1"/>
</dbReference>
<comment type="similarity">
    <text evidence="2">In the N-terminal section; belongs to the glycosyltransferase 51 family.</text>
</comment>
<dbReference type="GO" id="GO:0009002">
    <property type="term" value="F:serine-type D-Ala-D-Ala carboxypeptidase activity"/>
    <property type="evidence" value="ECO:0007669"/>
    <property type="project" value="UniProtKB-EC"/>
</dbReference>
<keyword evidence="6 17" id="KW-0808">Transferase</keyword>
<dbReference type="InterPro" id="IPR001264">
    <property type="entry name" value="Glyco_trans_51"/>
</dbReference>
<sequence>MSSRTFENKQPQRRSSSGFEFLKGVGQVTGGTLLSITMLGSSIVAGGLVGLAISFRNLPDVRQLRNFIPSETTYIYDIKGKLLTRIHGEANREVVSLDRISPNLKRAVLASEDSHFYDHHGINPTGVGRAIVVNWVAGGVREGGSTITMQLVKNLFLSQKRAFTRKLAEGVLAIRLEQILSKDQILEMYLNQVYWGHNNYGVQTAARSYFDKSAEYLTLGESAMMAGLIQAPEEFSPFVSMKLAKQKQKEVLGRMLELNWISQQDYDNALRQEIKLGRIRSFQGSALPYVTNTVAQELAKKFGREALLKGGMRVQTTVAADFQAMAEETVTKWHKTLLGQGLYKNQIALVAIDPRTHFVKALVGGVDPKISEFNRATQAQRQPGSSFKPFVYYTAFATGKYAPNSTVVDSPVSYQDGNNRYYPRNYDGSFRGPMSIRTALAQSRNIPVIKIGKAVGMNRVIETCRTLGIMSPMAPVTSLPLGAIGVTPLEMASAYATFANYGWQSPPTIIARVTDSSGNVLLDNTPKPQLVLDPWASAAIIDVMQTVVNEGTGKGAAIGRPVAGKTGTTSSEKDIWFVGTVPQLTTAIWVGRDDNRQLAGSATGGGMVAPIWRDFMQKALKNVPAEKFKSPSQFSRPKS</sequence>
<feature type="domain" description="Penicillin-binding protein transpeptidase" evidence="15">
    <location>
        <begin position="348"/>
        <end position="617"/>
    </location>
</feature>
<evidence type="ECO:0000256" key="13">
    <source>
        <dbReference type="ARBA" id="ARBA00049902"/>
    </source>
</evidence>
<dbReference type="Gene3D" id="1.10.3810.10">
    <property type="entry name" value="Biosynthetic peptidoglycan transglycosylase-like"/>
    <property type="match status" value="1"/>
</dbReference>
<organism evidence="17 18">
    <name type="scientific">Halotia branconii CENA392</name>
    <dbReference type="NCBI Taxonomy" id="1539056"/>
    <lineage>
        <taxon>Bacteria</taxon>
        <taxon>Bacillati</taxon>
        <taxon>Cyanobacteriota</taxon>
        <taxon>Cyanophyceae</taxon>
        <taxon>Nostocales</taxon>
        <taxon>Nodulariaceae</taxon>
        <taxon>Halotia</taxon>
    </lineage>
</organism>
<evidence type="ECO:0000259" key="15">
    <source>
        <dbReference type="Pfam" id="PF00905"/>
    </source>
</evidence>
<keyword evidence="3" id="KW-0121">Carboxypeptidase</keyword>
<dbReference type="KEGG" id="hbq:QI031_06725"/>
<dbReference type="InterPro" id="IPR036950">
    <property type="entry name" value="PBP_transglycosylase"/>
</dbReference>
<dbReference type="EC" id="2.4.-.-" evidence="17"/>
<dbReference type="AlphaFoldDB" id="A0AAJ6PAX7"/>
<evidence type="ECO:0000259" key="16">
    <source>
        <dbReference type="Pfam" id="PF00912"/>
    </source>
</evidence>
<dbReference type="Pfam" id="PF00912">
    <property type="entry name" value="Transgly"/>
    <property type="match status" value="1"/>
</dbReference>
<dbReference type="SUPFAM" id="SSF56601">
    <property type="entry name" value="beta-lactamase/transpeptidase-like"/>
    <property type="match status" value="1"/>
</dbReference>
<evidence type="ECO:0000256" key="10">
    <source>
        <dbReference type="ARBA" id="ARBA00023268"/>
    </source>
</evidence>
<dbReference type="InterPro" id="IPR012338">
    <property type="entry name" value="Beta-lactam/transpept-like"/>
</dbReference>
<keyword evidence="14" id="KW-1133">Transmembrane helix</keyword>
<gene>
    <name evidence="17" type="ORF">QI031_06725</name>
</gene>
<dbReference type="InterPro" id="IPR023346">
    <property type="entry name" value="Lysozyme-like_dom_sf"/>
</dbReference>
<accession>A0AAJ6PAX7</accession>
<dbReference type="InterPro" id="IPR001460">
    <property type="entry name" value="PCN-bd_Tpept"/>
</dbReference>
<keyword evidence="5 17" id="KW-0328">Glycosyltransferase</keyword>
<dbReference type="Proteomes" id="UP001223520">
    <property type="component" value="Chromosome"/>
</dbReference>
<feature type="transmembrane region" description="Helical" evidence="14">
    <location>
        <begin position="33"/>
        <end position="55"/>
    </location>
</feature>
<dbReference type="GO" id="GO:0030288">
    <property type="term" value="C:outer membrane-bounded periplasmic space"/>
    <property type="evidence" value="ECO:0007669"/>
    <property type="project" value="TreeGrafter"/>
</dbReference>
<dbReference type="Gene3D" id="3.40.710.10">
    <property type="entry name" value="DD-peptidase/beta-lactamase superfamily"/>
    <property type="match status" value="1"/>
</dbReference>
<evidence type="ECO:0000256" key="3">
    <source>
        <dbReference type="ARBA" id="ARBA00022645"/>
    </source>
</evidence>
<dbReference type="FunFam" id="1.10.3810.10:FF:000001">
    <property type="entry name" value="Penicillin-binding protein 1A"/>
    <property type="match status" value="1"/>
</dbReference>
<dbReference type="GO" id="GO:0008360">
    <property type="term" value="P:regulation of cell shape"/>
    <property type="evidence" value="ECO:0007669"/>
    <property type="project" value="UniProtKB-KW"/>
</dbReference>
<keyword evidence="18" id="KW-1185">Reference proteome</keyword>
<evidence type="ECO:0000256" key="14">
    <source>
        <dbReference type="SAM" id="Phobius"/>
    </source>
</evidence>
<evidence type="ECO:0000256" key="6">
    <source>
        <dbReference type="ARBA" id="ARBA00022679"/>
    </source>
</evidence>
<dbReference type="PANTHER" id="PTHR32282:SF33">
    <property type="entry name" value="PEPTIDOGLYCAN GLYCOSYLTRANSFERASE"/>
    <property type="match status" value="1"/>
</dbReference>
<keyword evidence="14" id="KW-0812">Transmembrane</keyword>
<protein>
    <submittedName>
        <fullName evidence="17">Transglycosylase domain-containing protein</fullName>
        <ecNumber evidence="17">2.4.-.-</ecNumber>
    </submittedName>
</protein>
<dbReference type="InterPro" id="IPR050396">
    <property type="entry name" value="Glycosyltr_51/Transpeptidase"/>
</dbReference>
<evidence type="ECO:0000256" key="4">
    <source>
        <dbReference type="ARBA" id="ARBA00022670"/>
    </source>
</evidence>
<evidence type="ECO:0000256" key="8">
    <source>
        <dbReference type="ARBA" id="ARBA00022960"/>
    </source>
</evidence>
<comment type="catalytic activity">
    <reaction evidence="12">
        <text>Preferential cleavage: (Ac)2-L-Lys-D-Ala-|-D-Ala. Also transpeptidation of peptidyl-alanyl moieties that are N-acyl substituents of D-alanine.</text>
        <dbReference type="EC" id="3.4.16.4"/>
    </reaction>
</comment>
<comment type="catalytic activity">
    <reaction evidence="13">
        <text>[GlcNAc-(1-&gt;4)-Mur2Ac(oyl-L-Ala-gamma-D-Glu-L-Lys-D-Ala-D-Ala)](n)-di-trans,octa-cis-undecaprenyl diphosphate + beta-D-GlcNAc-(1-&gt;4)-Mur2Ac(oyl-L-Ala-gamma-D-Glu-L-Lys-D-Ala-D-Ala)-di-trans,octa-cis-undecaprenyl diphosphate = [GlcNAc-(1-&gt;4)-Mur2Ac(oyl-L-Ala-gamma-D-Glu-L-Lys-D-Ala-D-Ala)](n+1)-di-trans,octa-cis-undecaprenyl diphosphate + di-trans,octa-cis-undecaprenyl diphosphate + H(+)</text>
        <dbReference type="Rhea" id="RHEA:23708"/>
        <dbReference type="Rhea" id="RHEA-COMP:9602"/>
        <dbReference type="Rhea" id="RHEA-COMP:9603"/>
        <dbReference type="ChEBI" id="CHEBI:15378"/>
        <dbReference type="ChEBI" id="CHEBI:58405"/>
        <dbReference type="ChEBI" id="CHEBI:60033"/>
        <dbReference type="ChEBI" id="CHEBI:78435"/>
        <dbReference type="EC" id="2.4.99.28"/>
    </reaction>
</comment>
<evidence type="ECO:0000256" key="5">
    <source>
        <dbReference type="ARBA" id="ARBA00022676"/>
    </source>
</evidence>
<evidence type="ECO:0000256" key="11">
    <source>
        <dbReference type="ARBA" id="ARBA00023316"/>
    </source>
</evidence>
<evidence type="ECO:0000256" key="2">
    <source>
        <dbReference type="ARBA" id="ARBA00007739"/>
    </source>
</evidence>
<dbReference type="GO" id="GO:0006508">
    <property type="term" value="P:proteolysis"/>
    <property type="evidence" value="ECO:0007669"/>
    <property type="project" value="UniProtKB-KW"/>
</dbReference>
<keyword evidence="14" id="KW-0472">Membrane</keyword>
<dbReference type="RefSeq" id="WP_281484420.1">
    <property type="nucleotide sequence ID" value="NZ_CP124543.1"/>
</dbReference>
<keyword evidence="10" id="KW-0511">Multifunctional enzyme</keyword>
<dbReference type="SUPFAM" id="SSF53955">
    <property type="entry name" value="Lysozyme-like"/>
    <property type="match status" value="1"/>
</dbReference>
<keyword evidence="8" id="KW-0133">Cell shape</keyword>
<keyword evidence="4" id="KW-0645">Protease</keyword>
<evidence type="ECO:0000256" key="9">
    <source>
        <dbReference type="ARBA" id="ARBA00022984"/>
    </source>
</evidence>
<dbReference type="EMBL" id="CP124543">
    <property type="protein sequence ID" value="WGV27181.1"/>
    <property type="molecule type" value="Genomic_DNA"/>
</dbReference>
<dbReference type="NCBIfam" id="TIGR02074">
    <property type="entry name" value="PBP_1a_fam"/>
    <property type="match status" value="1"/>
</dbReference>
<name>A0AAJ6PAX7_9CYAN</name>
<reference evidence="17 18" key="1">
    <citation type="journal article" date="2023" name="Limnol Oceanogr Lett">
        <title>Environmental adaptations by the intertidal Antarctic cyanobacterium Halotia branconii CENA392 as revealed using long-read genome sequencing.</title>
        <authorList>
            <person name="Dextro R.B."/>
            <person name="Delbaje E."/>
            <person name="Freitas P.N.N."/>
            <person name="Geraldes V."/>
            <person name="Pinto E."/>
            <person name="Long P.F."/>
            <person name="Fiore M.F."/>
        </authorList>
    </citation>
    <scope>NUCLEOTIDE SEQUENCE [LARGE SCALE GENOMIC DNA]</scope>
    <source>
        <strain evidence="17 18">CENA392</strain>
    </source>
</reference>
<keyword evidence="9" id="KW-0573">Peptidoglycan synthesis</keyword>
<dbReference type="GO" id="GO:0009252">
    <property type="term" value="P:peptidoglycan biosynthetic process"/>
    <property type="evidence" value="ECO:0007669"/>
    <property type="project" value="UniProtKB-KW"/>
</dbReference>
<evidence type="ECO:0000313" key="18">
    <source>
        <dbReference type="Proteomes" id="UP001223520"/>
    </source>
</evidence>
<proteinExistence type="inferred from homology"/>
<evidence type="ECO:0000256" key="7">
    <source>
        <dbReference type="ARBA" id="ARBA00022801"/>
    </source>
</evidence>
<feature type="domain" description="Glycosyl transferase family 51" evidence="16">
    <location>
        <begin position="80"/>
        <end position="255"/>
    </location>
</feature>
<dbReference type="GO" id="GO:0008658">
    <property type="term" value="F:penicillin binding"/>
    <property type="evidence" value="ECO:0007669"/>
    <property type="project" value="InterPro"/>
</dbReference>
<evidence type="ECO:0000313" key="17">
    <source>
        <dbReference type="EMBL" id="WGV27181.1"/>
    </source>
</evidence>
<keyword evidence="7" id="KW-0378">Hydrolase</keyword>
<evidence type="ECO:0000256" key="12">
    <source>
        <dbReference type="ARBA" id="ARBA00034000"/>
    </source>
</evidence>
<comment type="similarity">
    <text evidence="1">In the C-terminal section; belongs to the transpeptidase family.</text>
</comment>
<keyword evidence="11" id="KW-0961">Cell wall biogenesis/degradation</keyword>
<dbReference type="GO" id="GO:0071555">
    <property type="term" value="P:cell wall organization"/>
    <property type="evidence" value="ECO:0007669"/>
    <property type="project" value="UniProtKB-KW"/>
</dbReference>
<dbReference type="GO" id="GO:0008955">
    <property type="term" value="F:peptidoglycan glycosyltransferase activity"/>
    <property type="evidence" value="ECO:0007669"/>
    <property type="project" value="UniProtKB-EC"/>
</dbReference>